<name>A0ABN9SX49_9DINO</name>
<dbReference type="EMBL" id="CAUYUJ010014003">
    <property type="protein sequence ID" value="CAK0837099.1"/>
    <property type="molecule type" value="Genomic_DNA"/>
</dbReference>
<organism evidence="2 3">
    <name type="scientific">Prorocentrum cordatum</name>
    <dbReference type="NCBI Taxonomy" id="2364126"/>
    <lineage>
        <taxon>Eukaryota</taxon>
        <taxon>Sar</taxon>
        <taxon>Alveolata</taxon>
        <taxon>Dinophyceae</taxon>
        <taxon>Prorocentrales</taxon>
        <taxon>Prorocentraceae</taxon>
        <taxon>Prorocentrum</taxon>
    </lineage>
</organism>
<accession>A0ABN9SX49</accession>
<evidence type="ECO:0000313" key="2">
    <source>
        <dbReference type="EMBL" id="CAK0837099.1"/>
    </source>
</evidence>
<protein>
    <submittedName>
        <fullName evidence="2">Uncharacterized protein</fullName>
    </submittedName>
</protein>
<gene>
    <name evidence="2" type="ORF">PCOR1329_LOCUS33390</name>
</gene>
<feature type="region of interest" description="Disordered" evidence="1">
    <location>
        <begin position="351"/>
        <end position="392"/>
    </location>
</feature>
<evidence type="ECO:0000256" key="1">
    <source>
        <dbReference type="SAM" id="MobiDB-lite"/>
    </source>
</evidence>
<feature type="compositionally biased region" description="Polar residues" evidence="1">
    <location>
        <begin position="358"/>
        <end position="367"/>
    </location>
</feature>
<dbReference type="Proteomes" id="UP001189429">
    <property type="component" value="Unassembled WGS sequence"/>
</dbReference>
<comment type="caution">
    <text evidence="2">The sequence shown here is derived from an EMBL/GenBank/DDBJ whole genome shotgun (WGS) entry which is preliminary data.</text>
</comment>
<keyword evidence="3" id="KW-1185">Reference proteome</keyword>
<reference evidence="2" key="1">
    <citation type="submission" date="2023-10" db="EMBL/GenBank/DDBJ databases">
        <authorList>
            <person name="Chen Y."/>
            <person name="Shah S."/>
            <person name="Dougan E. K."/>
            <person name="Thang M."/>
            <person name="Chan C."/>
        </authorList>
    </citation>
    <scope>NUCLEOTIDE SEQUENCE [LARGE SCALE GENOMIC DNA]</scope>
</reference>
<proteinExistence type="predicted"/>
<sequence length="658" mass="67882">MRQYERAAPAQVSLELDWDSMLRLLGRLEAAVTSDADRWLHWASRVEAGVLRVERVYGQDAGDVEAEDGDWCPSGGAWPLLRSLPEDMRAALLPSAARRQGSAGPQLGWALSLLEVLLLSCVLMGHSLAALLGGLEAVVAAQVGEEALAAKPSLGGPELALDGASRVQPVVCLCEGPASGTFDAICQVADQDVGTKVVQVTLTGATASSGAPAALNGAQVVLAPSVALVTEILEHAADLGHFVVVHLSLDGPGACGGARQDARDPLELLERIFFFCAGLSENFSSEPSALAKFDEKFRLFVLVDYRVPRYLPQWLLDSRAVVVFDGHSGARLRPWMHECVSAMRPMAVDNQPLKHAQSVASKLGSQRGSKRRSVPGPLPPEAAQARRGGRRRAGTLRHAGALALQALPGAGATVAQLFRESPLQLEGPLQRAADSAILSSPGPGTLRPLGLGSTALRLLVQLGLAALAAGGPPGAGSLQLLVGAPPELSAADGRAADELLCALLARSCRGLEALPALRLPELLEALSALVLRRGGGGAGGAGADTGHLTASAALAAPPALYSLLQGLQTALHQKPGELGGGGAAGDGGAGRQLTTTVALLRGPAAAMPGVAEEGRVVLNISVATAKMSLVQLANFAFLECRAALSPYFAFSLVMAEVM</sequence>
<evidence type="ECO:0000313" key="3">
    <source>
        <dbReference type="Proteomes" id="UP001189429"/>
    </source>
</evidence>